<protein>
    <submittedName>
        <fullName evidence="2">Uncharacterized protein</fullName>
    </submittedName>
</protein>
<gene>
    <name evidence="2" type="ORF">F5983_33125</name>
</gene>
<dbReference type="EMBL" id="VYUA01000052">
    <property type="protein sequence ID" value="KAB2588321.1"/>
    <property type="molecule type" value="Genomic_DNA"/>
</dbReference>
<evidence type="ECO:0000313" key="3">
    <source>
        <dbReference type="Proteomes" id="UP000326907"/>
    </source>
</evidence>
<proteinExistence type="predicted"/>
<accession>A0A5N5EF63</accession>
<organism evidence="2 3">
    <name type="scientific">Streptomyces arboris</name>
    <dbReference type="NCBI Taxonomy" id="2600619"/>
    <lineage>
        <taxon>Bacteria</taxon>
        <taxon>Bacillati</taxon>
        <taxon>Actinomycetota</taxon>
        <taxon>Actinomycetes</taxon>
        <taxon>Kitasatosporales</taxon>
        <taxon>Streptomycetaceae</taxon>
        <taxon>Streptomyces</taxon>
    </lineage>
</organism>
<dbReference type="AlphaFoldDB" id="A0A5N5EF63"/>
<keyword evidence="3" id="KW-1185">Reference proteome</keyword>
<evidence type="ECO:0000256" key="1">
    <source>
        <dbReference type="SAM" id="Coils"/>
    </source>
</evidence>
<feature type="coiled-coil region" evidence="1">
    <location>
        <begin position="105"/>
        <end position="132"/>
    </location>
</feature>
<sequence>MTSRRSRDLEAERAALRTAADRLLAGTPLRSTSGRLTVSELLRESSLRRDVAYGDHKDLVEEFQARVKAQNATPAAMQELAENYGEVKEKLVAITKALAKERAVSAALRRIVAELDLELLQAREELEQSGNVTRLPSPRWRAGRD</sequence>
<evidence type="ECO:0000313" key="2">
    <source>
        <dbReference type="EMBL" id="KAB2588321.1"/>
    </source>
</evidence>
<comment type="caution">
    <text evidence="2">The sequence shown here is derived from an EMBL/GenBank/DDBJ whole genome shotgun (WGS) entry which is preliminary data.</text>
</comment>
<name>A0A5N5EF63_9ACTN</name>
<reference evidence="2 3" key="1">
    <citation type="submission" date="2019-09" db="EMBL/GenBank/DDBJ databases">
        <authorList>
            <person name="Liu P."/>
        </authorList>
    </citation>
    <scope>NUCLEOTIDE SEQUENCE [LARGE SCALE GENOMIC DNA]</scope>
    <source>
        <strain evidence="2 3">TRM68085</strain>
    </source>
</reference>
<keyword evidence="1" id="KW-0175">Coiled coil</keyword>
<dbReference type="RefSeq" id="WP_151513554.1">
    <property type="nucleotide sequence ID" value="NZ_JBMVCA010000057.1"/>
</dbReference>
<dbReference type="Proteomes" id="UP000326907">
    <property type="component" value="Unassembled WGS sequence"/>
</dbReference>